<keyword evidence="7" id="KW-1185">Reference proteome</keyword>
<dbReference type="Pfam" id="PF25807">
    <property type="entry name" value="Clarin-2"/>
    <property type="match status" value="1"/>
</dbReference>
<evidence type="ECO:0000313" key="8">
    <source>
        <dbReference type="WBParaSite" id="maker-uti_cns_0002062-snap-gene-0.13-mRNA-1"/>
    </source>
</evidence>
<dbReference type="PANTHER" id="PTHR31548">
    <property type="entry name" value="CLARIN"/>
    <property type="match status" value="1"/>
</dbReference>
<feature type="transmembrane region" description="Helical" evidence="6">
    <location>
        <begin position="143"/>
        <end position="170"/>
    </location>
</feature>
<evidence type="ECO:0000256" key="5">
    <source>
        <dbReference type="ARBA" id="ARBA00023136"/>
    </source>
</evidence>
<dbReference type="WBParaSite" id="maker-uti_cns_0045782-snap-gene-0.1-mRNA-1">
    <property type="protein sequence ID" value="maker-uti_cns_0045782-snap-gene-0.1-mRNA-1"/>
    <property type="gene ID" value="maker-uti_cns_0045782-snap-gene-0.1"/>
</dbReference>
<feature type="transmembrane region" description="Helical" evidence="6">
    <location>
        <begin position="12"/>
        <end position="32"/>
    </location>
</feature>
<feature type="transmembrane region" description="Helical" evidence="6">
    <location>
        <begin position="103"/>
        <end position="131"/>
    </location>
</feature>
<dbReference type="InterPro" id="IPR026748">
    <property type="entry name" value="Clarin"/>
</dbReference>
<dbReference type="PANTHER" id="PTHR31548:SF1">
    <property type="entry name" value="LD47387P"/>
    <property type="match status" value="1"/>
</dbReference>
<dbReference type="Proteomes" id="UP000095280">
    <property type="component" value="Unplaced"/>
</dbReference>
<comment type="subcellular location">
    <subcellularLocation>
        <location evidence="1">Membrane</location>
        <topology evidence="1">Multi-pass membrane protein</topology>
    </subcellularLocation>
</comment>
<proteinExistence type="inferred from homology"/>
<keyword evidence="3 6" id="KW-0812">Transmembrane</keyword>
<evidence type="ECO:0000256" key="1">
    <source>
        <dbReference type="ARBA" id="ARBA00004141"/>
    </source>
</evidence>
<dbReference type="Gene3D" id="1.20.140.150">
    <property type="match status" value="1"/>
</dbReference>
<protein>
    <submittedName>
        <fullName evidence="8 9">Transmembrane protein</fullName>
    </submittedName>
</protein>
<dbReference type="OrthoDB" id="10012538at2759"/>
<keyword evidence="5 6" id="KW-0472">Membrane</keyword>
<reference evidence="8 9" key="1">
    <citation type="submission" date="2016-11" db="UniProtKB">
        <authorList>
            <consortium name="WormBaseParasite"/>
        </authorList>
    </citation>
    <scope>IDENTIFICATION</scope>
</reference>
<evidence type="ECO:0000256" key="6">
    <source>
        <dbReference type="SAM" id="Phobius"/>
    </source>
</evidence>
<sequence length="244" mass="26709">MSIENRKRRRRLLLSLVFILSLVELGLLIAAYSTQHWVDATPTRKVDKPIADAAKNLSSSKLSGYVHLGLFVGVQSLDNGLGPRVVQIDVRAQVMADPPLFSFGLWVAMLVFGLLTAAWALVSAGFALLNIGRKPVRTLSGPAGLYLWNTCGLIACLAAIGVFLAAYFISLSKNVLRQSDIDDYFWTSDGAAWLGMSFYLLVGCVPCVLVAHLFTWLAGGDLPCRRRDALEKTRLEGMDAVIMY</sequence>
<name>A0A1I8J4M9_9PLAT</name>
<evidence type="ECO:0000313" key="7">
    <source>
        <dbReference type="Proteomes" id="UP000095280"/>
    </source>
</evidence>
<evidence type="ECO:0000256" key="3">
    <source>
        <dbReference type="ARBA" id="ARBA00022692"/>
    </source>
</evidence>
<evidence type="ECO:0000256" key="4">
    <source>
        <dbReference type="ARBA" id="ARBA00022989"/>
    </source>
</evidence>
<comment type="similarity">
    <text evidence="2">Belongs to the clarin family.</text>
</comment>
<evidence type="ECO:0000313" key="9">
    <source>
        <dbReference type="WBParaSite" id="maker-uti_cns_0045782-snap-gene-0.1-mRNA-1"/>
    </source>
</evidence>
<evidence type="ECO:0000256" key="2">
    <source>
        <dbReference type="ARBA" id="ARBA00005787"/>
    </source>
</evidence>
<dbReference type="GO" id="GO:0016020">
    <property type="term" value="C:membrane"/>
    <property type="evidence" value="ECO:0007669"/>
    <property type="project" value="UniProtKB-SubCell"/>
</dbReference>
<dbReference type="GO" id="GO:0007605">
    <property type="term" value="P:sensory perception of sound"/>
    <property type="evidence" value="ECO:0007669"/>
    <property type="project" value="UniProtKB-ARBA"/>
</dbReference>
<dbReference type="AlphaFoldDB" id="A0A1I8J4M9"/>
<dbReference type="WBParaSite" id="maker-uti_cns_0002062-snap-gene-0.13-mRNA-1">
    <property type="protein sequence ID" value="maker-uti_cns_0002062-snap-gene-0.13-mRNA-1"/>
    <property type="gene ID" value="maker-uti_cns_0002062-snap-gene-0.13"/>
</dbReference>
<dbReference type="STRING" id="282301.A0A1I8J4M9"/>
<organism evidence="7 9">
    <name type="scientific">Macrostomum lignano</name>
    <dbReference type="NCBI Taxonomy" id="282301"/>
    <lineage>
        <taxon>Eukaryota</taxon>
        <taxon>Metazoa</taxon>
        <taxon>Spiralia</taxon>
        <taxon>Lophotrochozoa</taxon>
        <taxon>Platyhelminthes</taxon>
        <taxon>Rhabditophora</taxon>
        <taxon>Macrostomorpha</taxon>
        <taxon>Macrostomida</taxon>
        <taxon>Macrostomidae</taxon>
        <taxon>Macrostomum</taxon>
    </lineage>
</organism>
<accession>A0A1I8J4M9</accession>
<feature type="transmembrane region" description="Helical" evidence="6">
    <location>
        <begin position="190"/>
        <end position="217"/>
    </location>
</feature>
<keyword evidence="4 6" id="KW-1133">Transmembrane helix</keyword>